<accession>A0ABD2NIT4</accession>
<gene>
    <name evidence="2" type="ORF">HHI36_016207</name>
</gene>
<feature type="region of interest" description="Disordered" evidence="1">
    <location>
        <begin position="34"/>
        <end position="60"/>
    </location>
</feature>
<proteinExistence type="predicted"/>
<keyword evidence="3" id="KW-1185">Reference proteome</keyword>
<evidence type="ECO:0000256" key="1">
    <source>
        <dbReference type="SAM" id="MobiDB-lite"/>
    </source>
</evidence>
<feature type="compositionally biased region" description="Polar residues" evidence="1">
    <location>
        <begin position="51"/>
        <end position="60"/>
    </location>
</feature>
<organism evidence="2 3">
    <name type="scientific">Cryptolaemus montrouzieri</name>
    <dbReference type="NCBI Taxonomy" id="559131"/>
    <lineage>
        <taxon>Eukaryota</taxon>
        <taxon>Metazoa</taxon>
        <taxon>Ecdysozoa</taxon>
        <taxon>Arthropoda</taxon>
        <taxon>Hexapoda</taxon>
        <taxon>Insecta</taxon>
        <taxon>Pterygota</taxon>
        <taxon>Neoptera</taxon>
        <taxon>Endopterygota</taxon>
        <taxon>Coleoptera</taxon>
        <taxon>Polyphaga</taxon>
        <taxon>Cucujiformia</taxon>
        <taxon>Coccinelloidea</taxon>
        <taxon>Coccinellidae</taxon>
        <taxon>Scymninae</taxon>
        <taxon>Scymnini</taxon>
        <taxon>Cryptolaemus</taxon>
    </lineage>
</organism>
<sequence length="110" mass="12847">MGIRSRFYTTQELIDLVENEGFWQADAFITPSNDCHVSEEDSDDKESPSSNINHFSGGQMQSEACAKIRTDGIEYFVNEEKETDLDHQMTETIQWIKLIMMKMIFHWQGY</sequence>
<protein>
    <submittedName>
        <fullName evidence="2">Uncharacterized protein</fullName>
    </submittedName>
</protein>
<comment type="caution">
    <text evidence="2">The sequence shown here is derived from an EMBL/GenBank/DDBJ whole genome shotgun (WGS) entry which is preliminary data.</text>
</comment>
<evidence type="ECO:0000313" key="2">
    <source>
        <dbReference type="EMBL" id="KAL3278671.1"/>
    </source>
</evidence>
<dbReference type="AlphaFoldDB" id="A0ABD2NIT4"/>
<reference evidence="2 3" key="1">
    <citation type="journal article" date="2021" name="BMC Biol.">
        <title>Horizontally acquired antibacterial genes associated with adaptive radiation of ladybird beetles.</title>
        <authorList>
            <person name="Li H.S."/>
            <person name="Tang X.F."/>
            <person name="Huang Y.H."/>
            <person name="Xu Z.Y."/>
            <person name="Chen M.L."/>
            <person name="Du X.Y."/>
            <person name="Qiu B.Y."/>
            <person name="Chen P.T."/>
            <person name="Zhang W."/>
            <person name="Slipinski A."/>
            <person name="Escalona H.E."/>
            <person name="Waterhouse R.M."/>
            <person name="Zwick A."/>
            <person name="Pang H."/>
        </authorList>
    </citation>
    <scope>NUCLEOTIDE SEQUENCE [LARGE SCALE GENOMIC DNA]</scope>
    <source>
        <strain evidence="2">SYSU2018</strain>
    </source>
</reference>
<dbReference type="EMBL" id="JABFTP020000124">
    <property type="protein sequence ID" value="KAL3278671.1"/>
    <property type="molecule type" value="Genomic_DNA"/>
</dbReference>
<evidence type="ECO:0000313" key="3">
    <source>
        <dbReference type="Proteomes" id="UP001516400"/>
    </source>
</evidence>
<dbReference type="Proteomes" id="UP001516400">
    <property type="component" value="Unassembled WGS sequence"/>
</dbReference>
<name>A0ABD2NIT4_9CUCU</name>